<comment type="caution">
    <text evidence="1">The sequence shown here is derived from an EMBL/GenBank/DDBJ whole genome shotgun (WGS) entry which is preliminary data.</text>
</comment>
<reference evidence="1" key="2">
    <citation type="submission" date="2023-06" db="EMBL/GenBank/DDBJ databases">
        <authorList>
            <person name="Swenson N.G."/>
            <person name="Wegrzyn J.L."/>
            <person name="Mcevoy S.L."/>
        </authorList>
    </citation>
    <scope>NUCLEOTIDE SEQUENCE</scope>
    <source>
        <strain evidence="1">NS2018</strain>
        <tissue evidence="1">Leaf</tissue>
    </source>
</reference>
<name>A0AA39RW98_ACESA</name>
<evidence type="ECO:0000313" key="1">
    <source>
        <dbReference type="EMBL" id="KAK0581300.1"/>
    </source>
</evidence>
<reference evidence="1" key="1">
    <citation type="journal article" date="2022" name="Plant J.">
        <title>Strategies of tolerance reflected in two North American maple genomes.</title>
        <authorList>
            <person name="McEvoy S.L."/>
            <person name="Sezen U.U."/>
            <person name="Trouern-Trend A."/>
            <person name="McMahon S.M."/>
            <person name="Schaberg P.G."/>
            <person name="Yang J."/>
            <person name="Wegrzyn J.L."/>
            <person name="Swenson N.G."/>
        </authorList>
    </citation>
    <scope>NUCLEOTIDE SEQUENCE</scope>
    <source>
        <strain evidence="1">NS2018</strain>
    </source>
</reference>
<dbReference type="EMBL" id="JAUESC010000384">
    <property type="protein sequence ID" value="KAK0581300.1"/>
    <property type="molecule type" value="Genomic_DNA"/>
</dbReference>
<gene>
    <name evidence="1" type="ORF">LWI29_012288</name>
</gene>
<organism evidence="1 2">
    <name type="scientific">Acer saccharum</name>
    <name type="common">Sugar maple</name>
    <dbReference type="NCBI Taxonomy" id="4024"/>
    <lineage>
        <taxon>Eukaryota</taxon>
        <taxon>Viridiplantae</taxon>
        <taxon>Streptophyta</taxon>
        <taxon>Embryophyta</taxon>
        <taxon>Tracheophyta</taxon>
        <taxon>Spermatophyta</taxon>
        <taxon>Magnoliopsida</taxon>
        <taxon>eudicotyledons</taxon>
        <taxon>Gunneridae</taxon>
        <taxon>Pentapetalae</taxon>
        <taxon>rosids</taxon>
        <taxon>malvids</taxon>
        <taxon>Sapindales</taxon>
        <taxon>Sapindaceae</taxon>
        <taxon>Hippocastanoideae</taxon>
        <taxon>Acereae</taxon>
        <taxon>Acer</taxon>
    </lineage>
</organism>
<dbReference type="PANTHER" id="PTHR37222">
    <property type="entry name" value="OS02G0718000 PROTEIN"/>
    <property type="match status" value="1"/>
</dbReference>
<dbReference type="AlphaFoldDB" id="A0AA39RW98"/>
<accession>A0AA39RW98</accession>
<dbReference type="Proteomes" id="UP001168877">
    <property type="component" value="Unassembled WGS sequence"/>
</dbReference>
<protein>
    <submittedName>
        <fullName evidence="1">Uncharacterized protein</fullName>
    </submittedName>
</protein>
<sequence length="72" mass="8142">MGLFQLGLGAWISYITRSSPIMEVTMQSFMAFGFPFTVDGEAVFEANYFFKKMEELAMVGTSHLFKDLCILV</sequence>
<dbReference type="PANTHER" id="PTHR37222:SF1">
    <property type="entry name" value="OS02G0718000 PROTEIN"/>
    <property type="match status" value="1"/>
</dbReference>
<keyword evidence="2" id="KW-1185">Reference proteome</keyword>
<proteinExistence type="predicted"/>
<evidence type="ECO:0000313" key="2">
    <source>
        <dbReference type="Proteomes" id="UP001168877"/>
    </source>
</evidence>